<dbReference type="PANTHER" id="PTHR10039:SF14">
    <property type="entry name" value="NACHT DOMAIN-CONTAINING PROTEIN"/>
    <property type="match status" value="1"/>
</dbReference>
<keyword evidence="1" id="KW-0677">Repeat</keyword>
<dbReference type="Pfam" id="PF24883">
    <property type="entry name" value="NPHP3_N"/>
    <property type="match status" value="1"/>
</dbReference>
<accession>A0A9P6CV29</accession>
<reference evidence="3" key="1">
    <citation type="submission" date="2020-11" db="EMBL/GenBank/DDBJ databases">
        <authorList>
            <consortium name="DOE Joint Genome Institute"/>
            <person name="Ahrendt S."/>
            <person name="Riley R."/>
            <person name="Andreopoulos W."/>
            <person name="Labutti K."/>
            <person name="Pangilinan J."/>
            <person name="Ruiz-Duenas F.J."/>
            <person name="Barrasa J.M."/>
            <person name="Sanchez-Garcia M."/>
            <person name="Camarero S."/>
            <person name="Miyauchi S."/>
            <person name="Serrano A."/>
            <person name="Linde D."/>
            <person name="Babiker R."/>
            <person name="Drula E."/>
            <person name="Ayuso-Fernandez I."/>
            <person name="Pacheco R."/>
            <person name="Padilla G."/>
            <person name="Ferreira P."/>
            <person name="Barriuso J."/>
            <person name="Kellner H."/>
            <person name="Castanera R."/>
            <person name="Alfaro M."/>
            <person name="Ramirez L."/>
            <person name="Pisabarro A.G."/>
            <person name="Kuo A."/>
            <person name="Tritt A."/>
            <person name="Lipzen A."/>
            <person name="He G."/>
            <person name="Yan M."/>
            <person name="Ng V."/>
            <person name="Cullen D."/>
            <person name="Martin F."/>
            <person name="Rosso M.-N."/>
            <person name="Henrissat B."/>
            <person name="Hibbett D."/>
            <person name="Martinez A.T."/>
            <person name="Grigoriev I.V."/>
        </authorList>
    </citation>
    <scope>NUCLEOTIDE SEQUENCE</scope>
    <source>
        <strain evidence="3">CIRM-BRFM 674</strain>
    </source>
</reference>
<evidence type="ECO:0000313" key="3">
    <source>
        <dbReference type="EMBL" id="KAF9473168.1"/>
    </source>
</evidence>
<sequence>MQRRLVKHQPASTTTDMYGLRMRPDMSVQPMRSTPHMFGDNIVISGGIFNHAENINQISSAQGIDPLLQLLEKNVSSSAFHNSAERYDPPRCHPNTRVEVLEKIRDWAIQYGHDRKSWILWLNGAAGAGKSAIMQSILELLLLQYTFVAVASFFFSRGDSTRNTIAPLVSTLAYQLIQQIPETSDFILSTIAHNLLIFEQSLEFQLQQLIIQPLINLPFHMCRLFVIFIDGLDECLNRDHQVNLIKVAGNIYIGKDIPLAFVIASRRESQIQYEFNQETVFHILETIPLDDSEASDDIRRYSNAKFADIKKTHPFRHLLPPDWPSISTVTEIVEKSSNQFIYASTVIKYISSPRAHPAQRLKVILDLRLLKPLWKILIKYWIFSHSI</sequence>
<organism evidence="3 4">
    <name type="scientific">Pholiota conissans</name>
    <dbReference type="NCBI Taxonomy" id="109636"/>
    <lineage>
        <taxon>Eukaryota</taxon>
        <taxon>Fungi</taxon>
        <taxon>Dikarya</taxon>
        <taxon>Basidiomycota</taxon>
        <taxon>Agaricomycotina</taxon>
        <taxon>Agaricomycetes</taxon>
        <taxon>Agaricomycetidae</taxon>
        <taxon>Agaricales</taxon>
        <taxon>Agaricineae</taxon>
        <taxon>Strophariaceae</taxon>
        <taxon>Pholiota</taxon>
    </lineage>
</organism>
<evidence type="ECO:0000259" key="2">
    <source>
        <dbReference type="PROSITE" id="PS50837"/>
    </source>
</evidence>
<dbReference type="InterPro" id="IPR027417">
    <property type="entry name" value="P-loop_NTPase"/>
</dbReference>
<dbReference type="PROSITE" id="PS50837">
    <property type="entry name" value="NACHT"/>
    <property type="match status" value="1"/>
</dbReference>
<dbReference type="InterPro" id="IPR007111">
    <property type="entry name" value="NACHT_NTPase"/>
</dbReference>
<feature type="domain" description="NACHT" evidence="2">
    <location>
        <begin position="118"/>
        <end position="234"/>
    </location>
</feature>
<evidence type="ECO:0000256" key="1">
    <source>
        <dbReference type="ARBA" id="ARBA00022737"/>
    </source>
</evidence>
<evidence type="ECO:0000313" key="4">
    <source>
        <dbReference type="Proteomes" id="UP000807469"/>
    </source>
</evidence>
<dbReference type="InterPro" id="IPR056884">
    <property type="entry name" value="NPHP3-like_N"/>
</dbReference>
<dbReference type="EMBL" id="MU155465">
    <property type="protein sequence ID" value="KAF9473168.1"/>
    <property type="molecule type" value="Genomic_DNA"/>
</dbReference>
<name>A0A9P6CV29_9AGAR</name>
<dbReference type="OrthoDB" id="674604at2759"/>
<comment type="caution">
    <text evidence="3">The sequence shown here is derived from an EMBL/GenBank/DDBJ whole genome shotgun (WGS) entry which is preliminary data.</text>
</comment>
<gene>
    <name evidence="3" type="ORF">BDN70DRAFT_406622</name>
</gene>
<dbReference type="Gene3D" id="3.40.50.300">
    <property type="entry name" value="P-loop containing nucleotide triphosphate hydrolases"/>
    <property type="match status" value="1"/>
</dbReference>
<dbReference type="SUPFAM" id="SSF52540">
    <property type="entry name" value="P-loop containing nucleoside triphosphate hydrolases"/>
    <property type="match status" value="1"/>
</dbReference>
<dbReference type="AlphaFoldDB" id="A0A9P6CV29"/>
<dbReference type="PANTHER" id="PTHR10039">
    <property type="entry name" value="AMELOGENIN"/>
    <property type="match status" value="1"/>
</dbReference>
<keyword evidence="4" id="KW-1185">Reference proteome</keyword>
<dbReference type="Proteomes" id="UP000807469">
    <property type="component" value="Unassembled WGS sequence"/>
</dbReference>
<proteinExistence type="predicted"/>
<protein>
    <recommendedName>
        <fullName evidence="2">NACHT domain-containing protein</fullName>
    </recommendedName>
</protein>